<evidence type="ECO:0000256" key="3">
    <source>
        <dbReference type="ARBA" id="ARBA00022540"/>
    </source>
</evidence>
<dbReference type="Gene3D" id="3.30.760.10">
    <property type="entry name" value="RNA Cap, Translation Initiation Factor Eif4e"/>
    <property type="match status" value="1"/>
</dbReference>
<evidence type="ECO:0000313" key="10">
    <source>
        <dbReference type="EMBL" id="RPA83943.1"/>
    </source>
</evidence>
<proteinExistence type="inferred from homology"/>
<keyword evidence="5 8" id="KW-0694">RNA-binding</keyword>
<evidence type="ECO:0000256" key="7">
    <source>
        <dbReference type="ARBA" id="ARBA00062860"/>
    </source>
</evidence>
<evidence type="ECO:0000256" key="2">
    <source>
        <dbReference type="ARBA" id="ARBA00009860"/>
    </source>
</evidence>
<dbReference type="InterPro" id="IPR019770">
    <property type="entry name" value="TIF_eIF_4E_CS"/>
</dbReference>
<comment type="function">
    <text evidence="1">Recognizes and binds the 7-methylguanosine-containing mRNA cap during an early step in the initiation of protein synthesis and facilitates ribosome binding by inducing the unwinding of the mRNAs secondary structures.</text>
</comment>
<evidence type="ECO:0000256" key="6">
    <source>
        <dbReference type="ARBA" id="ARBA00022917"/>
    </source>
</evidence>
<accession>A0A3N4ICU6</accession>
<dbReference type="PANTHER" id="PTHR11960:SF8">
    <property type="entry name" value="EUKARYOTIC TRANSLATION INITIATION FACTOR 4E1-RELATED"/>
    <property type="match status" value="1"/>
</dbReference>
<name>A0A3N4ICU6_ASCIM</name>
<evidence type="ECO:0000256" key="8">
    <source>
        <dbReference type="RuleBase" id="RU004374"/>
    </source>
</evidence>
<dbReference type="OrthoDB" id="590761at2759"/>
<comment type="subunit">
    <text evidence="7">eIF4F is a multi-subunit complex, the composition of which varies with external and internal environmental conditions. It is composed of at least eIF4A, eIF4E and eIF4G. eIF4E is also known to interact with other partners.</text>
</comment>
<organism evidence="10 11">
    <name type="scientific">Ascobolus immersus RN42</name>
    <dbReference type="NCBI Taxonomy" id="1160509"/>
    <lineage>
        <taxon>Eukaryota</taxon>
        <taxon>Fungi</taxon>
        <taxon>Dikarya</taxon>
        <taxon>Ascomycota</taxon>
        <taxon>Pezizomycotina</taxon>
        <taxon>Pezizomycetes</taxon>
        <taxon>Pezizales</taxon>
        <taxon>Ascobolaceae</taxon>
        <taxon>Ascobolus</taxon>
    </lineage>
</organism>
<feature type="compositionally biased region" description="Basic and acidic residues" evidence="9">
    <location>
        <begin position="15"/>
        <end position="37"/>
    </location>
</feature>
<evidence type="ECO:0000256" key="9">
    <source>
        <dbReference type="SAM" id="MobiDB-lite"/>
    </source>
</evidence>
<gene>
    <name evidence="10" type="ORF">BJ508DRAFT_412987</name>
</gene>
<dbReference type="STRING" id="1160509.A0A3N4ICU6"/>
<dbReference type="InterPro" id="IPR001040">
    <property type="entry name" value="TIF_eIF_4E"/>
</dbReference>
<dbReference type="GO" id="GO:0006417">
    <property type="term" value="P:regulation of translation"/>
    <property type="evidence" value="ECO:0007669"/>
    <property type="project" value="UniProtKB-KW"/>
</dbReference>
<dbReference type="GO" id="GO:0003743">
    <property type="term" value="F:translation initiation factor activity"/>
    <property type="evidence" value="ECO:0007669"/>
    <property type="project" value="UniProtKB-KW"/>
</dbReference>
<dbReference type="EMBL" id="ML119661">
    <property type="protein sequence ID" value="RPA83943.1"/>
    <property type="molecule type" value="Genomic_DNA"/>
</dbReference>
<keyword evidence="4" id="KW-0810">Translation regulation</keyword>
<evidence type="ECO:0000256" key="1">
    <source>
        <dbReference type="ARBA" id="ARBA00003021"/>
    </source>
</evidence>
<dbReference type="GO" id="GO:0000340">
    <property type="term" value="F:RNA 7-methylguanosine cap binding"/>
    <property type="evidence" value="ECO:0007669"/>
    <property type="project" value="TreeGrafter"/>
</dbReference>
<dbReference type="AlphaFoldDB" id="A0A3N4ICU6"/>
<dbReference type="SUPFAM" id="SSF55418">
    <property type="entry name" value="eIF4e-like"/>
    <property type="match status" value="1"/>
</dbReference>
<sequence length="265" mass="29458">MAEETQVVNDAPVESVEKKEEAVEKKEETAETPKAETGDDSTTAVTADGKEQVTIFHNKDNFSVKHPLMNKWTLWFTKPPSGKGENNWADSLKEVVTFDSVEEFWGIYNNITKTSELAQKSDYHLFKAGIRPEWEDVQNKHGGKWAFQFKKTSPCPIDQIWLHVMLAAIGETLEPEGEGEVMGVVVNVRKGMFRVGLWTRTVGGAIRGTNGGKSRTADEGKAVLAEIGKRFKDVLGLPKEELVEFTGHTEAAHHGSTRAKARFTV</sequence>
<dbReference type="PROSITE" id="PS00813">
    <property type="entry name" value="IF4E"/>
    <property type="match status" value="1"/>
</dbReference>
<keyword evidence="11" id="KW-1185">Reference proteome</keyword>
<keyword evidence="3 8" id="KW-0396">Initiation factor</keyword>
<dbReference type="GO" id="GO:0016281">
    <property type="term" value="C:eukaryotic translation initiation factor 4F complex"/>
    <property type="evidence" value="ECO:0007669"/>
    <property type="project" value="TreeGrafter"/>
</dbReference>
<dbReference type="Proteomes" id="UP000275078">
    <property type="component" value="Unassembled WGS sequence"/>
</dbReference>
<keyword evidence="6 8" id="KW-0648">Protein biosynthesis</keyword>
<dbReference type="FunFam" id="3.30.760.10:FF:000004">
    <property type="entry name" value="Eukaryotic translation initiation factor 4E-1"/>
    <property type="match status" value="1"/>
</dbReference>
<evidence type="ECO:0000256" key="4">
    <source>
        <dbReference type="ARBA" id="ARBA00022845"/>
    </source>
</evidence>
<evidence type="ECO:0000256" key="5">
    <source>
        <dbReference type="ARBA" id="ARBA00022884"/>
    </source>
</evidence>
<evidence type="ECO:0000313" key="11">
    <source>
        <dbReference type="Proteomes" id="UP000275078"/>
    </source>
</evidence>
<comment type="similarity">
    <text evidence="2 8">Belongs to the eukaryotic initiation factor 4E family.</text>
</comment>
<reference evidence="10 11" key="1">
    <citation type="journal article" date="2018" name="Nat. Ecol. Evol.">
        <title>Pezizomycetes genomes reveal the molecular basis of ectomycorrhizal truffle lifestyle.</title>
        <authorList>
            <person name="Murat C."/>
            <person name="Payen T."/>
            <person name="Noel B."/>
            <person name="Kuo A."/>
            <person name="Morin E."/>
            <person name="Chen J."/>
            <person name="Kohler A."/>
            <person name="Krizsan K."/>
            <person name="Balestrini R."/>
            <person name="Da Silva C."/>
            <person name="Montanini B."/>
            <person name="Hainaut M."/>
            <person name="Levati E."/>
            <person name="Barry K.W."/>
            <person name="Belfiori B."/>
            <person name="Cichocki N."/>
            <person name="Clum A."/>
            <person name="Dockter R.B."/>
            <person name="Fauchery L."/>
            <person name="Guy J."/>
            <person name="Iotti M."/>
            <person name="Le Tacon F."/>
            <person name="Lindquist E.A."/>
            <person name="Lipzen A."/>
            <person name="Malagnac F."/>
            <person name="Mello A."/>
            <person name="Molinier V."/>
            <person name="Miyauchi S."/>
            <person name="Poulain J."/>
            <person name="Riccioni C."/>
            <person name="Rubini A."/>
            <person name="Sitrit Y."/>
            <person name="Splivallo R."/>
            <person name="Traeger S."/>
            <person name="Wang M."/>
            <person name="Zifcakova L."/>
            <person name="Wipf D."/>
            <person name="Zambonelli A."/>
            <person name="Paolocci F."/>
            <person name="Nowrousian M."/>
            <person name="Ottonello S."/>
            <person name="Baldrian P."/>
            <person name="Spatafora J.W."/>
            <person name="Henrissat B."/>
            <person name="Nagy L.G."/>
            <person name="Aury J.M."/>
            <person name="Wincker P."/>
            <person name="Grigoriev I.V."/>
            <person name="Bonfante P."/>
            <person name="Martin F.M."/>
        </authorList>
    </citation>
    <scope>NUCLEOTIDE SEQUENCE [LARGE SCALE GENOMIC DNA]</scope>
    <source>
        <strain evidence="10 11">RN42</strain>
    </source>
</reference>
<feature type="region of interest" description="Disordered" evidence="9">
    <location>
        <begin position="1"/>
        <end position="46"/>
    </location>
</feature>
<protein>
    <submittedName>
        <fullName evidence="10">Eukaryotic translation initiation factor 4E</fullName>
    </submittedName>
</protein>
<dbReference type="InterPro" id="IPR023398">
    <property type="entry name" value="TIF_eIF4e-like"/>
</dbReference>
<dbReference type="PANTHER" id="PTHR11960">
    <property type="entry name" value="EUKARYOTIC TRANSLATION INITIATION FACTOR 4E RELATED"/>
    <property type="match status" value="1"/>
</dbReference>
<dbReference type="Pfam" id="PF01652">
    <property type="entry name" value="IF4E"/>
    <property type="match status" value="1"/>
</dbReference>